<comment type="caution">
    <text evidence="2">The sequence shown here is derived from an EMBL/GenBank/DDBJ whole genome shotgun (WGS) entry which is preliminary data.</text>
</comment>
<dbReference type="Proteomes" id="UP000821866">
    <property type="component" value="Chromosome 8"/>
</dbReference>
<reference evidence="2" key="1">
    <citation type="journal article" date="2020" name="Cell">
        <title>Large-Scale Comparative Analyses of Tick Genomes Elucidate Their Genetic Diversity and Vector Capacities.</title>
        <authorList>
            <consortium name="Tick Genome and Microbiome Consortium (TIGMIC)"/>
            <person name="Jia N."/>
            <person name="Wang J."/>
            <person name="Shi W."/>
            <person name="Du L."/>
            <person name="Sun Y."/>
            <person name="Zhan W."/>
            <person name="Jiang J.F."/>
            <person name="Wang Q."/>
            <person name="Zhang B."/>
            <person name="Ji P."/>
            <person name="Bell-Sakyi L."/>
            <person name="Cui X.M."/>
            <person name="Yuan T.T."/>
            <person name="Jiang B.G."/>
            <person name="Yang W.F."/>
            <person name="Lam T.T."/>
            <person name="Chang Q.C."/>
            <person name="Ding S.J."/>
            <person name="Wang X.J."/>
            <person name="Zhu J.G."/>
            <person name="Ruan X.D."/>
            <person name="Zhao L."/>
            <person name="Wei J.T."/>
            <person name="Ye R.Z."/>
            <person name="Que T.C."/>
            <person name="Du C.H."/>
            <person name="Zhou Y.H."/>
            <person name="Cheng J.X."/>
            <person name="Dai P.F."/>
            <person name="Guo W.B."/>
            <person name="Han X.H."/>
            <person name="Huang E.J."/>
            <person name="Li L.F."/>
            <person name="Wei W."/>
            <person name="Gao Y.C."/>
            <person name="Liu J.Z."/>
            <person name="Shao H.Z."/>
            <person name="Wang X."/>
            <person name="Wang C.C."/>
            <person name="Yang T.C."/>
            <person name="Huo Q.B."/>
            <person name="Li W."/>
            <person name="Chen H.Y."/>
            <person name="Chen S.E."/>
            <person name="Zhou L.G."/>
            <person name="Ni X.B."/>
            <person name="Tian J.H."/>
            <person name="Sheng Y."/>
            <person name="Liu T."/>
            <person name="Pan Y.S."/>
            <person name="Xia L.Y."/>
            <person name="Li J."/>
            <person name="Zhao F."/>
            <person name="Cao W.C."/>
        </authorList>
    </citation>
    <scope>NUCLEOTIDE SEQUENCE</scope>
    <source>
        <strain evidence="2">Rmic-2018</strain>
    </source>
</reference>
<evidence type="ECO:0000313" key="2">
    <source>
        <dbReference type="EMBL" id="KAH8018594.1"/>
    </source>
</evidence>
<name>A0A9J6D9E2_RHIMP</name>
<gene>
    <name evidence="2" type="ORF">HPB51_009033</name>
</gene>
<organism evidence="2 3">
    <name type="scientific">Rhipicephalus microplus</name>
    <name type="common">Cattle tick</name>
    <name type="synonym">Boophilus microplus</name>
    <dbReference type="NCBI Taxonomy" id="6941"/>
    <lineage>
        <taxon>Eukaryota</taxon>
        <taxon>Metazoa</taxon>
        <taxon>Ecdysozoa</taxon>
        <taxon>Arthropoda</taxon>
        <taxon>Chelicerata</taxon>
        <taxon>Arachnida</taxon>
        <taxon>Acari</taxon>
        <taxon>Parasitiformes</taxon>
        <taxon>Ixodida</taxon>
        <taxon>Ixodoidea</taxon>
        <taxon>Ixodidae</taxon>
        <taxon>Rhipicephalinae</taxon>
        <taxon>Rhipicephalus</taxon>
        <taxon>Boophilus</taxon>
    </lineage>
</organism>
<accession>A0A9J6D9E2</accession>
<keyword evidence="3" id="KW-1185">Reference proteome</keyword>
<reference evidence="2" key="2">
    <citation type="submission" date="2021-09" db="EMBL/GenBank/DDBJ databases">
        <authorList>
            <person name="Jia N."/>
            <person name="Wang J."/>
            <person name="Shi W."/>
            <person name="Du L."/>
            <person name="Sun Y."/>
            <person name="Zhan W."/>
            <person name="Jiang J."/>
            <person name="Wang Q."/>
            <person name="Zhang B."/>
            <person name="Ji P."/>
            <person name="Sakyi L.B."/>
            <person name="Cui X."/>
            <person name="Yuan T."/>
            <person name="Jiang B."/>
            <person name="Yang W."/>
            <person name="Lam T.T.-Y."/>
            <person name="Chang Q."/>
            <person name="Ding S."/>
            <person name="Wang X."/>
            <person name="Zhu J."/>
            <person name="Ruan X."/>
            <person name="Zhao L."/>
            <person name="Wei J."/>
            <person name="Que T."/>
            <person name="Du C."/>
            <person name="Cheng J."/>
            <person name="Dai P."/>
            <person name="Han X."/>
            <person name="Huang E."/>
            <person name="Gao Y."/>
            <person name="Liu J."/>
            <person name="Shao H."/>
            <person name="Ye R."/>
            <person name="Li L."/>
            <person name="Wei W."/>
            <person name="Wang X."/>
            <person name="Wang C."/>
            <person name="Huo Q."/>
            <person name="Li W."/>
            <person name="Guo W."/>
            <person name="Chen H."/>
            <person name="Chen S."/>
            <person name="Zhou L."/>
            <person name="Zhou L."/>
            <person name="Ni X."/>
            <person name="Tian J."/>
            <person name="Zhou Y."/>
            <person name="Sheng Y."/>
            <person name="Liu T."/>
            <person name="Pan Y."/>
            <person name="Xia L."/>
            <person name="Li J."/>
            <person name="Zhao F."/>
            <person name="Cao W."/>
        </authorList>
    </citation>
    <scope>NUCLEOTIDE SEQUENCE</scope>
    <source>
        <strain evidence="2">Rmic-2018</strain>
        <tissue evidence="2">Larvae</tissue>
    </source>
</reference>
<feature type="compositionally biased region" description="Basic and acidic residues" evidence="1">
    <location>
        <begin position="1"/>
        <end position="10"/>
    </location>
</feature>
<evidence type="ECO:0000256" key="1">
    <source>
        <dbReference type="SAM" id="MobiDB-lite"/>
    </source>
</evidence>
<dbReference type="EMBL" id="JABSTU010000010">
    <property type="protein sequence ID" value="KAH8018594.1"/>
    <property type="molecule type" value="Genomic_DNA"/>
</dbReference>
<evidence type="ECO:0008006" key="4">
    <source>
        <dbReference type="Google" id="ProtNLM"/>
    </source>
</evidence>
<evidence type="ECO:0000313" key="3">
    <source>
        <dbReference type="Proteomes" id="UP000821866"/>
    </source>
</evidence>
<dbReference type="AlphaFoldDB" id="A0A9J6D9E2"/>
<protein>
    <recommendedName>
        <fullName evidence="4">Tick transposon</fullName>
    </recommendedName>
</protein>
<sequence>MDRLFRRAEPSNRGVHPSEVTSVTLGNDISALQELTRALIKEELQKMQVNASPVEQLSVAEMVRAELRQALHAPPQCKAPQQRQCVEMSYAEAVRRPPSCSSASVFYPSERRAQQMEVGFRLRSPPLIAEARPRKSDIWRTPEHRPLCFHCGEAGHVY</sequence>
<feature type="region of interest" description="Disordered" evidence="1">
    <location>
        <begin position="1"/>
        <end position="20"/>
    </location>
</feature>
<proteinExistence type="predicted"/>